<evidence type="ECO:0000313" key="1">
    <source>
        <dbReference type="EMBL" id="TSB21293.1"/>
    </source>
</evidence>
<dbReference type="GO" id="GO:0004658">
    <property type="term" value="F:propionyl-CoA carboxylase activity"/>
    <property type="evidence" value="ECO:0007669"/>
    <property type="project" value="InterPro"/>
</dbReference>
<protein>
    <recommendedName>
        <fullName evidence="3">Acyl-CoA carboxylase subunit epsilon</fullName>
    </recommendedName>
</protein>
<sequence>MNSAAPATPIRVEKGEASEEELAALTAVLLA</sequence>
<evidence type="ECO:0000313" key="2">
    <source>
        <dbReference type="Proteomes" id="UP000320888"/>
    </source>
</evidence>
<dbReference type="InterPro" id="IPR032716">
    <property type="entry name" value="ACC_epsilon"/>
</dbReference>
<dbReference type="Pfam" id="PF13822">
    <property type="entry name" value="ACC_epsilon"/>
    <property type="match status" value="1"/>
</dbReference>
<organism evidence="1 2">
    <name type="scientific">Streptomyces benahoarensis</name>
    <dbReference type="NCBI Taxonomy" id="2595054"/>
    <lineage>
        <taxon>Bacteria</taxon>
        <taxon>Bacillati</taxon>
        <taxon>Actinomycetota</taxon>
        <taxon>Actinomycetes</taxon>
        <taxon>Kitasatosporales</taxon>
        <taxon>Streptomycetaceae</taxon>
        <taxon>Streptomyces</taxon>
    </lineage>
</organism>
<reference evidence="1 2" key="1">
    <citation type="submission" date="2019-07" db="EMBL/GenBank/DDBJ databases">
        <title>Draft genome for Streptomyces benahoarensis MZ03-48.</title>
        <authorList>
            <person name="Gonzalez-Pimentel J.L."/>
        </authorList>
    </citation>
    <scope>NUCLEOTIDE SEQUENCE [LARGE SCALE GENOMIC DNA]</scope>
    <source>
        <strain evidence="1 2">MZ03-48</strain>
    </source>
</reference>
<proteinExistence type="predicted"/>
<feature type="non-terminal residue" evidence="1">
    <location>
        <position position="31"/>
    </location>
</feature>
<gene>
    <name evidence="1" type="ORF">FNZ23_28440</name>
</gene>
<evidence type="ECO:0008006" key="3">
    <source>
        <dbReference type="Google" id="ProtNLM"/>
    </source>
</evidence>
<comment type="caution">
    <text evidence="1">The sequence shown here is derived from an EMBL/GenBank/DDBJ whole genome shotgun (WGS) entry which is preliminary data.</text>
</comment>
<dbReference type="GO" id="GO:0003989">
    <property type="term" value="F:acetyl-CoA carboxylase activity"/>
    <property type="evidence" value="ECO:0007669"/>
    <property type="project" value="InterPro"/>
</dbReference>
<dbReference type="EMBL" id="VKLS01000672">
    <property type="protein sequence ID" value="TSB21293.1"/>
    <property type="molecule type" value="Genomic_DNA"/>
</dbReference>
<keyword evidence="2" id="KW-1185">Reference proteome</keyword>
<name>A0A553XX17_9ACTN</name>
<dbReference type="Proteomes" id="UP000320888">
    <property type="component" value="Unassembled WGS sequence"/>
</dbReference>
<dbReference type="AlphaFoldDB" id="A0A553XX17"/>
<accession>A0A553XX17</accession>